<dbReference type="EMBL" id="NMPR01000012">
    <property type="protein sequence ID" value="KAA8635367.1"/>
    <property type="molecule type" value="Genomic_DNA"/>
</dbReference>
<dbReference type="AlphaFoldDB" id="A0A8S8ZWW2"/>
<protein>
    <submittedName>
        <fullName evidence="2">Uncharacterized protein</fullName>
    </submittedName>
</protein>
<evidence type="ECO:0000313" key="3">
    <source>
        <dbReference type="Proteomes" id="UP000433876"/>
    </source>
</evidence>
<name>A0A8S8ZWW2_SORMA</name>
<dbReference type="Proteomes" id="UP000433876">
    <property type="component" value="Unassembled WGS sequence"/>
</dbReference>
<comment type="caution">
    <text evidence="2">The sequence shown here is derived from an EMBL/GenBank/DDBJ whole genome shotgun (WGS) entry which is preliminary data.</text>
</comment>
<reference evidence="2 3" key="1">
    <citation type="submission" date="2017-07" db="EMBL/GenBank/DDBJ databases">
        <title>Genome sequence of the Sordaria macrospora wild type strain R19027.</title>
        <authorList>
            <person name="Nowrousian M."/>
            <person name="Teichert I."/>
            <person name="Kueck U."/>
        </authorList>
    </citation>
    <scope>NUCLEOTIDE SEQUENCE [LARGE SCALE GENOMIC DNA]</scope>
    <source>
        <strain evidence="2 3">R19027</strain>
        <tissue evidence="2">Mycelium</tissue>
    </source>
</reference>
<gene>
    <name evidence="2" type="ORF">SMACR_12836</name>
</gene>
<feature type="region of interest" description="Disordered" evidence="1">
    <location>
        <begin position="35"/>
        <end position="59"/>
    </location>
</feature>
<dbReference type="PANTHER" id="PTHR35186:SF4">
    <property type="entry name" value="PRION-INHIBITION AND PROPAGATION HELO DOMAIN-CONTAINING PROTEIN"/>
    <property type="match status" value="1"/>
</dbReference>
<dbReference type="PANTHER" id="PTHR35186">
    <property type="entry name" value="ANK_REP_REGION DOMAIN-CONTAINING PROTEIN"/>
    <property type="match status" value="1"/>
</dbReference>
<organism evidence="2 3">
    <name type="scientific">Sordaria macrospora</name>
    <dbReference type="NCBI Taxonomy" id="5147"/>
    <lineage>
        <taxon>Eukaryota</taxon>
        <taxon>Fungi</taxon>
        <taxon>Dikarya</taxon>
        <taxon>Ascomycota</taxon>
        <taxon>Pezizomycotina</taxon>
        <taxon>Sordariomycetes</taxon>
        <taxon>Sordariomycetidae</taxon>
        <taxon>Sordariales</taxon>
        <taxon>Sordariaceae</taxon>
        <taxon>Sordaria</taxon>
    </lineage>
</organism>
<evidence type="ECO:0000256" key="1">
    <source>
        <dbReference type="SAM" id="MobiDB-lite"/>
    </source>
</evidence>
<evidence type="ECO:0000313" key="2">
    <source>
        <dbReference type="EMBL" id="KAA8635367.1"/>
    </source>
</evidence>
<proteinExistence type="predicted"/>
<accession>A0A8S8ZWW2</accession>
<feature type="region of interest" description="Disordered" evidence="1">
    <location>
        <begin position="319"/>
        <end position="339"/>
    </location>
</feature>
<sequence>MFAGSSTEPSRWYDLSISIVHFGRGKADDFLPMTLRHRPSQNKPGGHLSQPKRKSTASTWALEGQNKQRTQLLLGNIVRNVKGKGKATAALMRGSLEGIIQPNLRSVGCLNTPTSSSVLGLCQLIRRHEAYPATENGRQFYGNIMDLQVPERRFGLYAPTPPNGQHQPQAPLVLRWQPSDLPSDLTLRQLLVQKTCEPSGPWSNTPLLFPGFQDKLQLAFIIAINILHLYSSPWLPKIITLDDILFRPEDEASCSDFPSGFLYRPFLQKLIPCSASSAMPETVGFMPGSRKRETTVFPFGLILIQLMLERVINELDMKPTSNGQNAHTPAAGQSSDGTTDNIIASMTMDDYMEKHRLGKGIRGCGSRRSWTRIHLRGNTVSR</sequence>